<organism evidence="4 5">
    <name type="scientific">Paracoccus aminovorans</name>
    <dbReference type="NCBI Taxonomy" id="34004"/>
    <lineage>
        <taxon>Bacteria</taxon>
        <taxon>Pseudomonadati</taxon>
        <taxon>Pseudomonadota</taxon>
        <taxon>Alphaproteobacteria</taxon>
        <taxon>Rhodobacterales</taxon>
        <taxon>Paracoccaceae</taxon>
        <taxon>Paracoccus</taxon>
    </lineage>
</organism>
<keyword evidence="4" id="KW-0670">Pyruvate</keyword>
<protein>
    <recommendedName>
        <fullName evidence="2">Phosphoenolpyruvate carboxylase</fullName>
    </recommendedName>
</protein>
<dbReference type="InterPro" id="IPR015813">
    <property type="entry name" value="Pyrv/PenolPyrv_kinase-like_dom"/>
</dbReference>
<feature type="active site" evidence="3">
    <location>
        <position position="550"/>
    </location>
</feature>
<dbReference type="Proteomes" id="UP000183635">
    <property type="component" value="Unassembled WGS sequence"/>
</dbReference>
<keyword evidence="5" id="KW-1185">Reference proteome</keyword>
<evidence type="ECO:0000256" key="1">
    <source>
        <dbReference type="ARBA" id="ARBA00003670"/>
    </source>
</evidence>
<proteinExistence type="predicted"/>
<dbReference type="GO" id="GO:0006099">
    <property type="term" value="P:tricarboxylic acid cycle"/>
    <property type="evidence" value="ECO:0007669"/>
    <property type="project" value="InterPro"/>
</dbReference>
<dbReference type="RefSeq" id="WP_074971141.1">
    <property type="nucleotide sequence ID" value="NZ_CBCRYP010000077.1"/>
</dbReference>
<dbReference type="Pfam" id="PF00311">
    <property type="entry name" value="PEPcase"/>
    <property type="match status" value="1"/>
</dbReference>
<dbReference type="SUPFAM" id="SSF51621">
    <property type="entry name" value="Phosphoenolpyruvate/pyruvate domain"/>
    <property type="match status" value="1"/>
</dbReference>
<reference evidence="4 5" key="1">
    <citation type="submission" date="2016-10" db="EMBL/GenBank/DDBJ databases">
        <authorList>
            <person name="de Groot N.N."/>
        </authorList>
    </citation>
    <scope>NUCLEOTIDE SEQUENCE [LARGE SCALE GENOMIC DNA]</scope>
    <source>
        <strain evidence="4 5">DSM 8537</strain>
    </source>
</reference>
<gene>
    <name evidence="4" type="ORF">SAMN04488021_1652</name>
</gene>
<evidence type="ECO:0000313" key="4">
    <source>
        <dbReference type="EMBL" id="SFI07827.1"/>
    </source>
</evidence>
<dbReference type="GO" id="GO:0008964">
    <property type="term" value="F:phosphoenolpyruvate carboxylase activity"/>
    <property type="evidence" value="ECO:0007669"/>
    <property type="project" value="InterPro"/>
</dbReference>
<dbReference type="GO" id="GO:0005829">
    <property type="term" value="C:cytosol"/>
    <property type="evidence" value="ECO:0007669"/>
    <property type="project" value="TreeGrafter"/>
</dbReference>
<accession>A0A1I3F9C1</accession>
<name>A0A1I3F9C1_9RHOB</name>
<evidence type="ECO:0000256" key="3">
    <source>
        <dbReference type="PROSITE-ProRule" id="PRU10112"/>
    </source>
</evidence>
<evidence type="ECO:0000313" key="5">
    <source>
        <dbReference type="Proteomes" id="UP000183635"/>
    </source>
</evidence>
<dbReference type="EMBL" id="FOPU01000065">
    <property type="protein sequence ID" value="SFI07827.1"/>
    <property type="molecule type" value="Genomic_DNA"/>
</dbReference>
<dbReference type="PANTHER" id="PTHR30523:SF32">
    <property type="entry name" value="PHOSPHOENOLPYRUVATE CARBOXYLASE"/>
    <property type="match status" value="1"/>
</dbReference>
<comment type="function">
    <text evidence="1">Forms oxaloacetate, a four-carbon dicarboxylic acid source for the tricarboxylic acid cycle.</text>
</comment>
<dbReference type="InterPro" id="IPR021135">
    <property type="entry name" value="PEP_COase"/>
</dbReference>
<dbReference type="AlphaFoldDB" id="A0A1I3F9C1"/>
<dbReference type="InterPro" id="IPR033129">
    <property type="entry name" value="PEPCASE_His_AS"/>
</dbReference>
<dbReference type="PRINTS" id="PR00150">
    <property type="entry name" value="PEPCARBXLASE"/>
</dbReference>
<dbReference type="GO" id="GO:0015977">
    <property type="term" value="P:carbon fixation"/>
    <property type="evidence" value="ECO:0007669"/>
    <property type="project" value="InterPro"/>
</dbReference>
<dbReference type="PROSITE" id="PS00393">
    <property type="entry name" value="PEPCASE_2"/>
    <property type="match status" value="1"/>
</dbReference>
<dbReference type="STRING" id="34004.SAMN04488021_1652"/>
<dbReference type="PANTHER" id="PTHR30523">
    <property type="entry name" value="PHOSPHOENOLPYRUVATE CARBOXYLASE"/>
    <property type="match status" value="1"/>
</dbReference>
<sequence length="888" mass="98494">MQGLHRIGPRPSDETVDAYAERLRSELRELWGNVIDRRAPGILPLLSGETVALPQGADATACLQALNIWFQLLKIIDENVATRARRMVETREGPAAVEGSFARVLAHSPQMPPESFWRNVQDLNVGPTLTAHPTEAKRVTVLEIHRRIYRGLVALETDRWTPRERAQLFADLESEIDLLWLTGELRRQRPTPVDEIEWGLQFFRDSLFDAVPNMVRRFRDAVGPEYGSAEEAGPLLRFHSWIGGDRDGNPHVTTETTRTALELGRAAALDRCRQGLDLAARQLSISSAIAQLPDEARALLKAVIDAAPPPEGQQHRNPGELFRQAISAIGRRIAATAAGAGPAYAHVRDYIAELRRVEDALMAIDADGLAERLIRPLRWQAEVFGFRTVTLDVRQNSSVTTRALASIWGPETPEYGTPEWSQRLRAEIVQEELPALDPAALSAETVELLSLLDLMRTTRFGVDPLGIGPFILSMTRSCDDLLGVFLLARYAGFGPERLDLRVVPLFETIGDLRAAPVILDELLRVPVARRSLEIEGRRIEIMLGYSDSNKDGGFLCASRELEKAQRSITRVLAGHGLQPIFFHGRGGSVSRGQAPTERAIAAQPAGTINGRLRTTEQGEVVSSKYANRGTAQYELELLASSVMAQSLATAVEPVRPEFNDTLEALSDLSCTTYRGLLNRPGFIDYFNQASPVEELTMLKMGSRPARRFGAQSLDDLRAIPWVFAWSQNRHLISGWYGFGSAIATFRRFHRAEGDKLLRRMVQDSGVFRLIVDETEKSLFHADMAVAAQYRALVGDGAVGDDIFGRIRQEYEDSCAAVTFLNGGSPIGARFPIMATRFDRVRADLDRVHDLQIRLLRDNRDNRDQTGQGVPVALMQTMNCISAALGWTG</sequence>
<evidence type="ECO:0000256" key="2">
    <source>
        <dbReference type="ARBA" id="ARBA00022419"/>
    </source>
</evidence>